<sequence length="282" mass="32429">AEALETCNSSGNELNDVEDREISILRSKEADNVITRLMQAVPEVTTHWPLVYIENSIRTKRRRKQMHDTISSDSNSETFGSDSEVEIAESYNIMSLENLNNTIKQLKKEIKSNKHSEIVKAHLYTMLSYFHLVEHGRKRIEPSIIVAEAAEKGVYHARMYMDGYKRTDVVAYCERFLERMVKFEAHIVVFSSENIEEETRPDFDDIIILQPLCKKGQGQSVHISEFLTNIGGRLALHYKNPNLYGESKGLKQILGERGLWRDEMRLACKRGCEQGRTDCAIE</sequence>
<dbReference type="AlphaFoldDB" id="A0A9N9E0D9"/>
<keyword evidence="3" id="KW-1185">Reference proteome</keyword>
<comment type="caution">
    <text evidence="2">The sequence shown here is derived from an EMBL/GenBank/DDBJ whole genome shotgun (WGS) entry which is preliminary data.</text>
</comment>
<evidence type="ECO:0000313" key="3">
    <source>
        <dbReference type="Proteomes" id="UP000789396"/>
    </source>
</evidence>
<protein>
    <submittedName>
        <fullName evidence="2">12931_t:CDS:1</fullName>
    </submittedName>
</protein>
<dbReference type="EMBL" id="CAJVPZ010014129">
    <property type="protein sequence ID" value="CAG8654963.1"/>
    <property type="molecule type" value="Genomic_DNA"/>
</dbReference>
<dbReference type="OrthoDB" id="2418550at2759"/>
<gene>
    <name evidence="2" type="ORF">RFULGI_LOCUS8622</name>
</gene>
<feature type="non-terminal residue" evidence="2">
    <location>
        <position position="1"/>
    </location>
</feature>
<name>A0A9N9E0D9_9GLOM</name>
<evidence type="ECO:0000256" key="1">
    <source>
        <dbReference type="SAM" id="MobiDB-lite"/>
    </source>
</evidence>
<accession>A0A9N9E0D9</accession>
<reference evidence="2" key="1">
    <citation type="submission" date="2021-06" db="EMBL/GenBank/DDBJ databases">
        <authorList>
            <person name="Kallberg Y."/>
            <person name="Tangrot J."/>
            <person name="Rosling A."/>
        </authorList>
    </citation>
    <scope>NUCLEOTIDE SEQUENCE</scope>
    <source>
        <strain evidence="2">IN212</strain>
    </source>
</reference>
<evidence type="ECO:0000313" key="2">
    <source>
        <dbReference type="EMBL" id="CAG8654963.1"/>
    </source>
</evidence>
<organism evidence="2 3">
    <name type="scientific">Racocetra fulgida</name>
    <dbReference type="NCBI Taxonomy" id="60492"/>
    <lineage>
        <taxon>Eukaryota</taxon>
        <taxon>Fungi</taxon>
        <taxon>Fungi incertae sedis</taxon>
        <taxon>Mucoromycota</taxon>
        <taxon>Glomeromycotina</taxon>
        <taxon>Glomeromycetes</taxon>
        <taxon>Diversisporales</taxon>
        <taxon>Gigasporaceae</taxon>
        <taxon>Racocetra</taxon>
    </lineage>
</organism>
<proteinExistence type="predicted"/>
<feature type="region of interest" description="Disordered" evidence="1">
    <location>
        <begin position="62"/>
        <end position="81"/>
    </location>
</feature>
<feature type="compositionally biased region" description="Polar residues" evidence="1">
    <location>
        <begin position="68"/>
        <end position="81"/>
    </location>
</feature>
<dbReference type="Proteomes" id="UP000789396">
    <property type="component" value="Unassembled WGS sequence"/>
</dbReference>